<feature type="compositionally biased region" description="Basic residues" evidence="4">
    <location>
        <begin position="31"/>
        <end position="42"/>
    </location>
</feature>
<dbReference type="PANTHER" id="PTHR33388">
    <property type="entry name" value="OS01G0212500 PROTEIN"/>
    <property type="match status" value="1"/>
</dbReference>
<keyword evidence="6" id="KW-1185">Reference proteome</keyword>
<feature type="region of interest" description="Disordered" evidence="4">
    <location>
        <begin position="1"/>
        <end position="64"/>
    </location>
</feature>
<keyword evidence="3" id="KW-0804">Transcription</keyword>
<dbReference type="EMBL" id="JACGWO010000001">
    <property type="protein sequence ID" value="KAK4439877.1"/>
    <property type="molecule type" value="Genomic_DNA"/>
</dbReference>
<organism evidence="5 6">
    <name type="scientific">Sesamum alatum</name>
    <dbReference type="NCBI Taxonomy" id="300844"/>
    <lineage>
        <taxon>Eukaryota</taxon>
        <taxon>Viridiplantae</taxon>
        <taxon>Streptophyta</taxon>
        <taxon>Embryophyta</taxon>
        <taxon>Tracheophyta</taxon>
        <taxon>Spermatophyta</taxon>
        <taxon>Magnoliopsida</taxon>
        <taxon>eudicotyledons</taxon>
        <taxon>Gunneridae</taxon>
        <taxon>Pentapetalae</taxon>
        <taxon>asterids</taxon>
        <taxon>lamiids</taxon>
        <taxon>Lamiales</taxon>
        <taxon>Pedaliaceae</taxon>
        <taxon>Sesamum</taxon>
    </lineage>
</organism>
<sequence length="342" mass="36579">MATSLLMAANVDHQATNPSLPPPPPQDHDHHPVRRSSGRRKPRGCDGSSAGAQKKKQPQRGMGVEKLERLRMQERWKKMTEINTTNQGFTIPAASFPDPALINASVPVQISKLGGFGATQMGLAQNQSYQLGFHGQMGVGGLGSDHQLHQTDLFGIGCLNNSGFVGKNVSGISKELSSTPNSVNCYSEHCNACHKKKKVNSENLGGGRAVRSDMYTQMCNVGECGFLGLNIGDNQNIINNQEHQSHGTKTPSVPHHQVGFSVGNGKQGVEVVAVHRKGSGGWEGGNQVLMEYEFFPSGGGWPRSDDHELVKVGGSLSSEASSPSGSFDASNSIDLSLKLSYY</sequence>
<evidence type="ECO:0000313" key="5">
    <source>
        <dbReference type="EMBL" id="KAK4439877.1"/>
    </source>
</evidence>
<gene>
    <name evidence="5" type="ORF">Salat_0322600</name>
</gene>
<name>A0AAE2CZ12_9LAMI</name>
<dbReference type="Pfam" id="PF08744">
    <property type="entry name" value="NOZZLE"/>
    <property type="match status" value="1"/>
</dbReference>
<protein>
    <recommendedName>
        <fullName evidence="7">Protein SPOROCYTELESS</fullName>
    </recommendedName>
</protein>
<accession>A0AAE2CZ12</accession>
<dbReference type="PANTHER" id="PTHR33388:SF2">
    <property type="entry name" value="PROTEIN SPOROCYTELESS"/>
    <property type="match status" value="1"/>
</dbReference>
<keyword evidence="1" id="KW-0678">Repressor</keyword>
<keyword evidence="2" id="KW-0805">Transcription regulation</keyword>
<dbReference type="GO" id="GO:0003700">
    <property type="term" value="F:DNA-binding transcription factor activity"/>
    <property type="evidence" value="ECO:0007669"/>
    <property type="project" value="InterPro"/>
</dbReference>
<proteinExistence type="predicted"/>
<evidence type="ECO:0008006" key="7">
    <source>
        <dbReference type="Google" id="ProtNLM"/>
    </source>
</evidence>
<evidence type="ECO:0000256" key="2">
    <source>
        <dbReference type="ARBA" id="ARBA00023015"/>
    </source>
</evidence>
<dbReference type="InterPro" id="IPR040356">
    <property type="entry name" value="SPEAR"/>
</dbReference>
<evidence type="ECO:0000256" key="3">
    <source>
        <dbReference type="ARBA" id="ARBA00023163"/>
    </source>
</evidence>
<evidence type="ECO:0000313" key="6">
    <source>
        <dbReference type="Proteomes" id="UP001293254"/>
    </source>
</evidence>
<reference evidence="5" key="2">
    <citation type="journal article" date="2024" name="Plant">
        <title>Genomic evolution and insights into agronomic trait innovations of Sesamum species.</title>
        <authorList>
            <person name="Miao H."/>
            <person name="Wang L."/>
            <person name="Qu L."/>
            <person name="Liu H."/>
            <person name="Sun Y."/>
            <person name="Le M."/>
            <person name="Wang Q."/>
            <person name="Wei S."/>
            <person name="Zheng Y."/>
            <person name="Lin W."/>
            <person name="Duan Y."/>
            <person name="Cao H."/>
            <person name="Xiong S."/>
            <person name="Wang X."/>
            <person name="Wei L."/>
            <person name="Li C."/>
            <person name="Ma Q."/>
            <person name="Ju M."/>
            <person name="Zhao R."/>
            <person name="Li G."/>
            <person name="Mu C."/>
            <person name="Tian Q."/>
            <person name="Mei H."/>
            <person name="Zhang T."/>
            <person name="Gao T."/>
            <person name="Zhang H."/>
        </authorList>
    </citation>
    <scope>NUCLEOTIDE SEQUENCE</scope>
    <source>
        <strain evidence="5">3651</strain>
    </source>
</reference>
<dbReference type="InterPro" id="IPR014855">
    <property type="entry name" value="NOZZLE"/>
</dbReference>
<reference evidence="5" key="1">
    <citation type="submission" date="2020-06" db="EMBL/GenBank/DDBJ databases">
        <authorList>
            <person name="Li T."/>
            <person name="Hu X."/>
            <person name="Zhang T."/>
            <person name="Song X."/>
            <person name="Zhang H."/>
            <person name="Dai N."/>
            <person name="Sheng W."/>
            <person name="Hou X."/>
            <person name="Wei L."/>
        </authorList>
    </citation>
    <scope>NUCLEOTIDE SEQUENCE</scope>
    <source>
        <strain evidence="5">3651</strain>
        <tissue evidence="5">Leaf</tissue>
    </source>
</reference>
<dbReference type="AlphaFoldDB" id="A0AAE2CZ12"/>
<dbReference type="Proteomes" id="UP001293254">
    <property type="component" value="Unassembled WGS sequence"/>
</dbReference>
<evidence type="ECO:0000256" key="1">
    <source>
        <dbReference type="ARBA" id="ARBA00022491"/>
    </source>
</evidence>
<comment type="caution">
    <text evidence="5">The sequence shown here is derived from an EMBL/GenBank/DDBJ whole genome shotgun (WGS) entry which is preliminary data.</text>
</comment>
<evidence type="ECO:0000256" key="4">
    <source>
        <dbReference type="SAM" id="MobiDB-lite"/>
    </source>
</evidence>